<feature type="domain" description="HTH merR-type" evidence="5">
    <location>
        <begin position="1"/>
        <end position="70"/>
    </location>
</feature>
<evidence type="ECO:0000259" key="5">
    <source>
        <dbReference type="PROSITE" id="PS50937"/>
    </source>
</evidence>
<protein>
    <submittedName>
        <fullName evidence="6">MerR family transcriptional regulator</fullName>
    </submittedName>
</protein>
<evidence type="ECO:0000256" key="3">
    <source>
        <dbReference type="ARBA" id="ARBA00023159"/>
    </source>
</evidence>
<dbReference type="SUPFAM" id="SSF46955">
    <property type="entry name" value="Putative DNA-binding domain"/>
    <property type="match status" value="1"/>
</dbReference>
<dbReference type="EMBL" id="JBHTNH010000060">
    <property type="protein sequence ID" value="MFD1363618.1"/>
    <property type="molecule type" value="Genomic_DNA"/>
</dbReference>
<dbReference type="PANTHER" id="PTHR30204">
    <property type="entry name" value="REDOX-CYCLING DRUG-SENSING TRANSCRIPTIONAL ACTIVATOR SOXR"/>
    <property type="match status" value="1"/>
</dbReference>
<dbReference type="InterPro" id="IPR009061">
    <property type="entry name" value="DNA-bd_dom_put_sf"/>
</dbReference>
<dbReference type="Pfam" id="PF07739">
    <property type="entry name" value="TipAS"/>
    <property type="match status" value="1"/>
</dbReference>
<evidence type="ECO:0000256" key="4">
    <source>
        <dbReference type="ARBA" id="ARBA00023163"/>
    </source>
</evidence>
<dbReference type="InterPro" id="IPR000551">
    <property type="entry name" value="MerR-type_HTH_dom"/>
</dbReference>
<evidence type="ECO:0000313" key="7">
    <source>
        <dbReference type="Proteomes" id="UP001597178"/>
    </source>
</evidence>
<dbReference type="PROSITE" id="PS50937">
    <property type="entry name" value="HTH_MERR_2"/>
    <property type="match status" value="1"/>
</dbReference>
<dbReference type="Proteomes" id="UP001597178">
    <property type="component" value="Unassembled WGS sequence"/>
</dbReference>
<evidence type="ECO:0000313" key="6">
    <source>
        <dbReference type="EMBL" id="MFD1363618.1"/>
    </source>
</evidence>
<evidence type="ECO:0000256" key="1">
    <source>
        <dbReference type="ARBA" id="ARBA00023015"/>
    </source>
</evidence>
<sequence>MQMKVKEVAELVGISVRTLHHYDDIGLLKPDTTESGYRIYSQKDLESLQQILFFKQLGFPLKKIKAIINSPSFDREEAFQIQRKMLLEERARLDHMIATIDKTIQHMKGAIYMSDLEKFEGFDFSKNPYEQEARERWGDEAVDESNNKINKMSNDEQKALGEEFDQIYRDLAAIRHQAPDSDEAQAGIKVWYDYLNKIGNYSLEAFKGLGQMYVDDERFTKNIDKYGDGLAEFMRDAMAVYADRNNFD</sequence>
<comment type="caution">
    <text evidence="6">The sequence shown here is derived from an EMBL/GenBank/DDBJ whole genome shotgun (WGS) entry which is preliminary data.</text>
</comment>
<keyword evidence="1" id="KW-0805">Transcription regulation</keyword>
<dbReference type="InterPro" id="IPR047057">
    <property type="entry name" value="MerR_fam"/>
</dbReference>
<dbReference type="SUPFAM" id="SSF89082">
    <property type="entry name" value="Antibiotic binding domain of TipA-like multidrug resistance regulators"/>
    <property type="match status" value="1"/>
</dbReference>
<dbReference type="SMART" id="SM00422">
    <property type="entry name" value="HTH_MERR"/>
    <property type="match status" value="1"/>
</dbReference>
<dbReference type="Gene3D" id="1.10.490.50">
    <property type="entry name" value="Antibiotic binding domain of TipA-like multidrug resistance regulators"/>
    <property type="match status" value="1"/>
</dbReference>
<keyword evidence="2" id="KW-0238">DNA-binding</keyword>
<dbReference type="InterPro" id="IPR036244">
    <property type="entry name" value="TipA-like_antibiotic-bd"/>
</dbReference>
<reference evidence="7" key="1">
    <citation type="journal article" date="2019" name="Int. J. Syst. Evol. Microbiol.">
        <title>The Global Catalogue of Microorganisms (GCM) 10K type strain sequencing project: providing services to taxonomists for standard genome sequencing and annotation.</title>
        <authorList>
            <consortium name="The Broad Institute Genomics Platform"/>
            <consortium name="The Broad Institute Genome Sequencing Center for Infectious Disease"/>
            <person name="Wu L."/>
            <person name="Ma J."/>
        </authorList>
    </citation>
    <scope>NUCLEOTIDE SEQUENCE [LARGE SCALE GENOMIC DNA]</scope>
    <source>
        <strain evidence="7">CCUG 54822</strain>
    </source>
</reference>
<organism evidence="6 7">
    <name type="scientific">Lentibacillus salinarum</name>
    <dbReference type="NCBI Taxonomy" id="446820"/>
    <lineage>
        <taxon>Bacteria</taxon>
        <taxon>Bacillati</taxon>
        <taxon>Bacillota</taxon>
        <taxon>Bacilli</taxon>
        <taxon>Bacillales</taxon>
        <taxon>Bacillaceae</taxon>
        <taxon>Lentibacillus</taxon>
    </lineage>
</organism>
<dbReference type="InterPro" id="IPR012925">
    <property type="entry name" value="TipAS_dom"/>
</dbReference>
<keyword evidence="4" id="KW-0804">Transcription</keyword>
<accession>A0ABW3ZZG4</accession>
<keyword evidence="3" id="KW-0010">Activator</keyword>
<keyword evidence="7" id="KW-1185">Reference proteome</keyword>
<dbReference type="PANTHER" id="PTHR30204:SF90">
    <property type="entry name" value="HTH-TYPE TRANSCRIPTIONAL ACTIVATOR MTA"/>
    <property type="match status" value="1"/>
</dbReference>
<dbReference type="Pfam" id="PF13411">
    <property type="entry name" value="MerR_1"/>
    <property type="match status" value="1"/>
</dbReference>
<dbReference type="RefSeq" id="WP_382402891.1">
    <property type="nucleotide sequence ID" value="NZ_JBHTNH010000060.1"/>
</dbReference>
<dbReference type="CDD" id="cd01106">
    <property type="entry name" value="HTH_TipAL-Mta"/>
    <property type="match status" value="1"/>
</dbReference>
<proteinExistence type="predicted"/>
<evidence type="ECO:0000256" key="2">
    <source>
        <dbReference type="ARBA" id="ARBA00023125"/>
    </source>
</evidence>
<dbReference type="Gene3D" id="1.10.1660.10">
    <property type="match status" value="1"/>
</dbReference>
<gene>
    <name evidence="6" type="ORF">ACFQ4A_18595</name>
</gene>
<name>A0ABW3ZZG4_9BACI</name>